<dbReference type="GO" id="GO:0004672">
    <property type="term" value="F:protein kinase activity"/>
    <property type="evidence" value="ECO:0007669"/>
    <property type="project" value="InterPro"/>
</dbReference>
<dbReference type="InterPro" id="IPR053293">
    <property type="entry name" value="OCM_Kinase"/>
</dbReference>
<dbReference type="OrthoDB" id="4062651at2759"/>
<sequence length="921" mass="102883">MDEQVGKAKPAISFEYELFEGDPDHLRTVVATLTPTLTPTSPWINPASLNFKYRIGRGPFGDVWLATHHQSADDYEEYHEVAVKMLHPLKEDDRQEFVHKFERLFFKFRRVHGVGWLHGISIVDGKICIAMKFYEGSIGDRVAQMKGGKLQLSDILRYGIELAKGILDLHSLGLLVLNLKPSNFLLDEHDQVVLGDFGIPYLLLGISLSNSDMALRLGTPNYMAPEQWEPEVRGPVSFETDAWGFGCCFVEMLTGVQPWFGRSIEEIYHSVVTKQEKPPVPNGLPSALESVINGCFEYDFRNRPSMEDIIHAFESSQNDAQSDGEWLGLGSSTPAGKFSSSGYTTWYLLKDRLQVGDIVRSRKPLNARKPQAMDVPEGSVTGLETDSDRDGFALVKIPGERNPVRVLVSTVERVTSGFAVGDWVSLKGECRKHSPVGILHSIQRDGSVAVGFIGLETLWRGKSSDLQMADAYYVGEFVRLKANVLSPRFEWPRKNGGAWTTGRISQVLPNGCLVVRFPGRLVLGDESNSFLADPAEVELVSFDTCPGVVQKYQHIEDFHWAVRPLTIAFGLFTAMKISLFVGRNVNAKLKSRRNSRRRDGNSQDGQSGGNTAWLPPPVANLFKEGVSTASARNYSNEDDYELQEENEGLLRRDIGKGDYAIDDGAEKFQCMSLHKRDTTKRGEELSFQKNGLWRQEQKGRVARLENWLKVRWELEEIIEEQLNRFHAHYNLDMVPTRLKGVAQILMPSWTPPDELASIAWLGDWRPSAILELVRGLSLSSSSSSSASSSSSSSNSIGTEQLLSQLIYEIRIEEAILDEEMAEIQSTCILYLPFAPTNIQSGGAALACVQSEFKKIERVITRAQQLRFKALELVLKKVLSETDAAEFLVAFEGIQDSIHQFATNQRFQKGPVTLPVKALGSS</sequence>
<accession>A0A314ZK62</accession>
<evidence type="ECO:0000256" key="1">
    <source>
        <dbReference type="SAM" id="MobiDB-lite"/>
    </source>
</evidence>
<dbReference type="PROSITE" id="PS51806">
    <property type="entry name" value="DOG1"/>
    <property type="match status" value="1"/>
</dbReference>
<dbReference type="SUPFAM" id="SSF56112">
    <property type="entry name" value="Protein kinase-like (PK-like)"/>
    <property type="match status" value="1"/>
</dbReference>
<dbReference type="GO" id="GO:0043565">
    <property type="term" value="F:sequence-specific DNA binding"/>
    <property type="evidence" value="ECO:0007669"/>
    <property type="project" value="InterPro"/>
</dbReference>
<dbReference type="Gene3D" id="1.10.510.10">
    <property type="entry name" value="Transferase(Phosphotransferase) domain 1"/>
    <property type="match status" value="1"/>
</dbReference>
<protein>
    <submittedName>
        <fullName evidence="4">E3 ubiquitin-protein ligase KEG-like</fullName>
    </submittedName>
</protein>
<evidence type="ECO:0000259" key="3">
    <source>
        <dbReference type="PROSITE" id="PS51806"/>
    </source>
</evidence>
<feature type="domain" description="DOG1" evidence="3">
    <location>
        <begin position="683"/>
        <end position="907"/>
    </location>
</feature>
<name>A0A314ZK62_PRUYE</name>
<evidence type="ECO:0000313" key="4">
    <source>
        <dbReference type="EMBL" id="PQQ18547.1"/>
    </source>
</evidence>
<dbReference type="InterPro" id="IPR000719">
    <property type="entry name" value="Prot_kinase_dom"/>
</dbReference>
<dbReference type="Pfam" id="PF14144">
    <property type="entry name" value="DOG1"/>
    <property type="match status" value="1"/>
</dbReference>
<evidence type="ECO:0000259" key="2">
    <source>
        <dbReference type="PROSITE" id="PS50011"/>
    </source>
</evidence>
<dbReference type="InterPro" id="IPR001245">
    <property type="entry name" value="Ser-Thr/Tyr_kinase_cat_dom"/>
</dbReference>
<reference evidence="4 5" key="1">
    <citation type="submission" date="2018-02" db="EMBL/GenBank/DDBJ databases">
        <title>Draft genome of wild Prunus yedoensis var. nudiflora.</title>
        <authorList>
            <person name="Baek S."/>
            <person name="Kim J.-H."/>
            <person name="Choi K."/>
            <person name="Kim G.-B."/>
            <person name="Cho A."/>
            <person name="Jang H."/>
            <person name="Shin C.-H."/>
            <person name="Yu H.-J."/>
            <person name="Mun J.-H."/>
        </authorList>
    </citation>
    <scope>NUCLEOTIDE SEQUENCE [LARGE SCALE GENOMIC DNA]</scope>
    <source>
        <strain evidence="5">cv. Jeju island</strain>
        <tissue evidence="4">Leaf</tissue>
    </source>
</reference>
<dbReference type="GO" id="GO:0005524">
    <property type="term" value="F:ATP binding"/>
    <property type="evidence" value="ECO:0007669"/>
    <property type="project" value="InterPro"/>
</dbReference>
<gene>
    <name evidence="4" type="ORF">Pyn_03210</name>
</gene>
<dbReference type="GO" id="GO:0006351">
    <property type="term" value="P:DNA-templated transcription"/>
    <property type="evidence" value="ECO:0007669"/>
    <property type="project" value="InterPro"/>
</dbReference>
<keyword evidence="5" id="KW-1185">Reference proteome</keyword>
<dbReference type="PANTHER" id="PTHR47209">
    <property type="entry name" value="OS06G0639500 PROTEIN"/>
    <property type="match status" value="1"/>
</dbReference>
<dbReference type="PROSITE" id="PS50011">
    <property type="entry name" value="PROTEIN_KINASE_DOM"/>
    <property type="match status" value="1"/>
</dbReference>
<dbReference type="Pfam" id="PF07714">
    <property type="entry name" value="PK_Tyr_Ser-Thr"/>
    <property type="match status" value="1"/>
</dbReference>
<comment type="caution">
    <text evidence="4">The sequence shown here is derived from an EMBL/GenBank/DDBJ whole genome shotgun (WGS) entry which is preliminary data.</text>
</comment>
<dbReference type="PANTHER" id="PTHR47209:SF10">
    <property type="entry name" value="E3 UBIQUITIN-PROTEIN LIGASE KEG-LIKE"/>
    <property type="match status" value="1"/>
</dbReference>
<dbReference type="STRING" id="2094558.A0A314ZK62"/>
<proteinExistence type="predicted"/>
<dbReference type="Gene3D" id="3.30.200.20">
    <property type="entry name" value="Phosphorylase Kinase, domain 1"/>
    <property type="match status" value="1"/>
</dbReference>
<organism evidence="4 5">
    <name type="scientific">Prunus yedoensis var. nudiflora</name>
    <dbReference type="NCBI Taxonomy" id="2094558"/>
    <lineage>
        <taxon>Eukaryota</taxon>
        <taxon>Viridiplantae</taxon>
        <taxon>Streptophyta</taxon>
        <taxon>Embryophyta</taxon>
        <taxon>Tracheophyta</taxon>
        <taxon>Spermatophyta</taxon>
        <taxon>Magnoliopsida</taxon>
        <taxon>eudicotyledons</taxon>
        <taxon>Gunneridae</taxon>
        <taxon>Pentapetalae</taxon>
        <taxon>rosids</taxon>
        <taxon>fabids</taxon>
        <taxon>Rosales</taxon>
        <taxon>Rosaceae</taxon>
        <taxon>Amygdaloideae</taxon>
        <taxon>Amygdaleae</taxon>
        <taxon>Prunus</taxon>
    </lineage>
</organism>
<dbReference type="Proteomes" id="UP000250321">
    <property type="component" value="Unassembled WGS sequence"/>
</dbReference>
<dbReference type="InterPro" id="IPR025422">
    <property type="entry name" value="TGA_domain"/>
</dbReference>
<dbReference type="CDD" id="cd14014">
    <property type="entry name" value="STKc_PknB_like"/>
    <property type="match status" value="1"/>
</dbReference>
<dbReference type="AlphaFoldDB" id="A0A314ZK62"/>
<dbReference type="InterPro" id="IPR011009">
    <property type="entry name" value="Kinase-like_dom_sf"/>
</dbReference>
<dbReference type="EMBL" id="PJQY01000104">
    <property type="protein sequence ID" value="PQQ18547.1"/>
    <property type="molecule type" value="Genomic_DNA"/>
</dbReference>
<evidence type="ECO:0000313" key="5">
    <source>
        <dbReference type="Proteomes" id="UP000250321"/>
    </source>
</evidence>
<feature type="domain" description="Protein kinase" evidence="2">
    <location>
        <begin position="49"/>
        <end position="314"/>
    </location>
</feature>
<feature type="region of interest" description="Disordered" evidence="1">
    <location>
        <begin position="590"/>
        <end position="616"/>
    </location>
</feature>